<feature type="transmembrane region" description="Helical" evidence="1">
    <location>
        <begin position="128"/>
        <end position="152"/>
    </location>
</feature>
<dbReference type="GO" id="GO:0005886">
    <property type="term" value="C:plasma membrane"/>
    <property type="evidence" value="ECO:0007669"/>
    <property type="project" value="TreeGrafter"/>
</dbReference>
<feature type="transmembrane region" description="Helical" evidence="1">
    <location>
        <begin position="96"/>
        <end position="116"/>
    </location>
</feature>
<evidence type="ECO:0008006" key="4">
    <source>
        <dbReference type="Google" id="ProtNLM"/>
    </source>
</evidence>
<evidence type="ECO:0000313" key="2">
    <source>
        <dbReference type="EMBL" id="RAK49365.1"/>
    </source>
</evidence>
<comment type="caution">
    <text evidence="2">The sequence shown here is derived from an EMBL/GenBank/DDBJ whole genome shotgun (WGS) entry which is preliminary data.</text>
</comment>
<feature type="transmembrane region" description="Helical" evidence="1">
    <location>
        <begin position="63"/>
        <end position="84"/>
    </location>
</feature>
<feature type="transmembrane region" description="Helical" evidence="1">
    <location>
        <begin position="30"/>
        <end position="51"/>
    </location>
</feature>
<dbReference type="OrthoDB" id="2418185at2"/>
<keyword evidence="1" id="KW-0472">Membrane</keyword>
<evidence type="ECO:0000313" key="3">
    <source>
        <dbReference type="Proteomes" id="UP000249579"/>
    </source>
</evidence>
<name>A0A328A4D8_9STAP</name>
<protein>
    <recommendedName>
        <fullName evidence="4">DUF805 domain-containing protein</fullName>
    </recommendedName>
</protein>
<reference evidence="2 3" key="1">
    <citation type="journal article" date="2018" name="Front. Microbiol.">
        <title>Description and Comparative Genomics of Macrococcus caseolyticus subsp. hominis subsp. nov., Macrococcus goetzii sp. nov., Macrococcus epidermidis sp. nov., and Macrococcus bohemicus sp. nov., Novel Macrococci From Human Clinical Material With Virulence Potential and Suspected Uptake of Foreign DNA by Natural Transformation.</title>
        <authorList>
            <person name="Maslanova I."/>
            <person name="Wertheimer Z."/>
            <person name="Sedlacek I."/>
            <person name="Svec P."/>
            <person name="Indrakova A."/>
            <person name="Kovarovic V."/>
            <person name="Schumann P."/>
            <person name="Sproer C."/>
            <person name="Kralova S."/>
            <person name="Sedo O."/>
            <person name="Kristofova L."/>
            <person name="Vrbovska V."/>
            <person name="Fuzik T."/>
            <person name="Petras P."/>
            <person name="Zdrahal Z."/>
            <person name="Ruzickova V."/>
            <person name="Doskar J."/>
            <person name="Pantucek R."/>
        </authorList>
    </citation>
    <scope>NUCLEOTIDE SEQUENCE [LARGE SCALE GENOMIC DNA]</scope>
    <source>
        <strain evidence="2 3">03/115</strain>
    </source>
</reference>
<organism evidence="2 3">
    <name type="scientific">Macrococcoides bohemicum</name>
    <dbReference type="NCBI Taxonomy" id="1903056"/>
    <lineage>
        <taxon>Bacteria</taxon>
        <taxon>Bacillati</taxon>
        <taxon>Bacillota</taxon>
        <taxon>Bacilli</taxon>
        <taxon>Bacillales</taxon>
        <taxon>Staphylococcaceae</taxon>
        <taxon>Macrococcoides</taxon>
    </lineage>
</organism>
<dbReference type="Pfam" id="PF05656">
    <property type="entry name" value="DUF805"/>
    <property type="match status" value="1"/>
</dbReference>
<dbReference type="Proteomes" id="UP000249579">
    <property type="component" value="Unassembled WGS sequence"/>
</dbReference>
<dbReference type="InterPro" id="IPR008523">
    <property type="entry name" value="DUF805"/>
</dbReference>
<dbReference type="AlphaFoldDB" id="A0A328A4D8"/>
<dbReference type="PANTHER" id="PTHR34980:SF2">
    <property type="entry name" value="INNER MEMBRANE PROTEIN YHAH-RELATED"/>
    <property type="match status" value="1"/>
</dbReference>
<sequence length="169" mass="19561">MEREMSMKDAVISFWVNGFKFNGRSRRREYWLSGLGHLLIFLLVGAIFLVLDIITQEKFNLDDIYNFIIGDLFYWIAFIPGMALGCRRLQDINVNGIYCIIFSVLSIPFTILGYYYSVDELFSFNGPMVIFILVLNVLIFIFAIVLFIMACIEGTRGPNKYGEDPKYID</sequence>
<proteinExistence type="predicted"/>
<dbReference type="RefSeq" id="WP_111745410.1">
    <property type="nucleotide sequence ID" value="NZ_JBHSQY010000002.1"/>
</dbReference>
<keyword evidence="1" id="KW-0812">Transmembrane</keyword>
<dbReference type="PANTHER" id="PTHR34980">
    <property type="entry name" value="INNER MEMBRANE PROTEIN-RELATED-RELATED"/>
    <property type="match status" value="1"/>
</dbReference>
<gene>
    <name evidence="2" type="ORF">BHX94_06010</name>
</gene>
<dbReference type="EMBL" id="PZJG01000003">
    <property type="protein sequence ID" value="RAK49365.1"/>
    <property type="molecule type" value="Genomic_DNA"/>
</dbReference>
<evidence type="ECO:0000256" key="1">
    <source>
        <dbReference type="SAM" id="Phobius"/>
    </source>
</evidence>
<accession>A0A328A4D8</accession>
<keyword evidence="1" id="KW-1133">Transmembrane helix</keyword>